<gene>
    <name evidence="2" type="ORF">VTL71DRAFT_9063</name>
</gene>
<accession>A0ABR4BUX1</accession>
<name>A0ABR4BUX1_9HELO</name>
<comment type="caution">
    <text evidence="2">The sequence shown here is derived from an EMBL/GenBank/DDBJ whole genome shotgun (WGS) entry which is preliminary data.</text>
</comment>
<sequence>MSVIQTHSRADQYQPDIKLAMTGCSYNVDIELFNSDTSSDDEGTYYTTVREAKCQSPGQESQEFRSCSQSLASRNSVDEHRDCDNERPLEDDRKENISEPSSVRFEKEEGNDDGKSTTTTRPSKPRSRSQDEKGHFKRKDSVVDLEVTKNGNPTSPAITDQNPSSEALDFTRDLTSQDSYQDFYAAGLKAIQELDSDSTRSPTIASPITPRINTKFPFSGSLFLLDKFEREILLPRNEDDQMHEVRLDEDGNYYVFGNEGLRVHLEEGQIIHDDGTSPMCICGEKRIPITVIPDRLRTSGLQNPRPATDMEGEIIVPRTEPIVNNKSSPLPLLLQNISLLPGGDTNPQPNPQPNPNTHTNTNTITPSNKPHRTPRAHSSRNPWAGIFTGVAAKSKEATTYLTRGARSRRQPSSVG</sequence>
<feature type="compositionally biased region" description="Basic residues" evidence="1">
    <location>
        <begin position="369"/>
        <end position="378"/>
    </location>
</feature>
<feature type="compositionally biased region" description="Low complexity" evidence="1">
    <location>
        <begin position="355"/>
        <end position="366"/>
    </location>
</feature>
<dbReference type="EMBL" id="JAZHXI010000020">
    <property type="protein sequence ID" value="KAL2061011.1"/>
    <property type="molecule type" value="Genomic_DNA"/>
</dbReference>
<evidence type="ECO:0000313" key="3">
    <source>
        <dbReference type="Proteomes" id="UP001595075"/>
    </source>
</evidence>
<feature type="compositionally biased region" description="Basic and acidic residues" evidence="1">
    <location>
        <begin position="76"/>
        <end position="97"/>
    </location>
</feature>
<evidence type="ECO:0000256" key="1">
    <source>
        <dbReference type="SAM" id="MobiDB-lite"/>
    </source>
</evidence>
<feature type="compositionally biased region" description="Basic and acidic residues" evidence="1">
    <location>
        <begin position="104"/>
        <end position="115"/>
    </location>
</feature>
<proteinExistence type="predicted"/>
<evidence type="ECO:0000313" key="2">
    <source>
        <dbReference type="EMBL" id="KAL2061011.1"/>
    </source>
</evidence>
<feature type="compositionally biased region" description="Polar residues" evidence="1">
    <location>
        <begin position="149"/>
        <end position="165"/>
    </location>
</feature>
<feature type="region of interest" description="Disordered" evidence="1">
    <location>
        <begin position="53"/>
        <end position="165"/>
    </location>
</feature>
<feature type="region of interest" description="Disordered" evidence="1">
    <location>
        <begin position="339"/>
        <end position="415"/>
    </location>
</feature>
<feature type="compositionally biased region" description="Basic and acidic residues" evidence="1">
    <location>
        <begin position="128"/>
        <end position="142"/>
    </location>
</feature>
<reference evidence="2 3" key="1">
    <citation type="journal article" date="2024" name="Commun. Biol.">
        <title>Comparative genomic analysis of thermophilic fungi reveals convergent evolutionary adaptations and gene losses.</title>
        <authorList>
            <person name="Steindorff A.S."/>
            <person name="Aguilar-Pontes M.V."/>
            <person name="Robinson A.J."/>
            <person name="Andreopoulos B."/>
            <person name="LaButti K."/>
            <person name="Kuo A."/>
            <person name="Mondo S."/>
            <person name="Riley R."/>
            <person name="Otillar R."/>
            <person name="Haridas S."/>
            <person name="Lipzen A."/>
            <person name="Grimwood J."/>
            <person name="Schmutz J."/>
            <person name="Clum A."/>
            <person name="Reid I.D."/>
            <person name="Moisan M.C."/>
            <person name="Butler G."/>
            <person name="Nguyen T.T.M."/>
            <person name="Dewar K."/>
            <person name="Conant G."/>
            <person name="Drula E."/>
            <person name="Henrissat B."/>
            <person name="Hansel C."/>
            <person name="Singer S."/>
            <person name="Hutchinson M.I."/>
            <person name="de Vries R.P."/>
            <person name="Natvig D.O."/>
            <person name="Powell A.J."/>
            <person name="Tsang A."/>
            <person name="Grigoriev I.V."/>
        </authorList>
    </citation>
    <scope>NUCLEOTIDE SEQUENCE [LARGE SCALE GENOMIC DNA]</scope>
    <source>
        <strain evidence="2 3">CBS 494.80</strain>
    </source>
</reference>
<keyword evidence="3" id="KW-1185">Reference proteome</keyword>
<dbReference type="Proteomes" id="UP001595075">
    <property type="component" value="Unassembled WGS sequence"/>
</dbReference>
<protein>
    <submittedName>
        <fullName evidence="2">Uncharacterized protein</fullName>
    </submittedName>
</protein>
<feature type="compositionally biased region" description="Polar residues" evidence="1">
    <location>
        <begin position="56"/>
        <end position="75"/>
    </location>
</feature>
<organism evidence="2 3">
    <name type="scientific">Oculimacula yallundae</name>
    <dbReference type="NCBI Taxonomy" id="86028"/>
    <lineage>
        <taxon>Eukaryota</taxon>
        <taxon>Fungi</taxon>
        <taxon>Dikarya</taxon>
        <taxon>Ascomycota</taxon>
        <taxon>Pezizomycotina</taxon>
        <taxon>Leotiomycetes</taxon>
        <taxon>Helotiales</taxon>
        <taxon>Ploettnerulaceae</taxon>
        <taxon>Oculimacula</taxon>
    </lineage>
</organism>